<keyword evidence="2" id="KW-0813">Transport</keyword>
<reference evidence="10 11" key="1">
    <citation type="submission" date="2018-07" db="EMBL/GenBank/DDBJ databases">
        <title>Genomic Encyclopedia of Type Strains, Phase IV (KMG-IV): sequencing the most valuable type-strain genomes for metagenomic binning, comparative biology and taxonomic classification.</title>
        <authorList>
            <person name="Goeker M."/>
        </authorList>
    </citation>
    <scope>NUCLEOTIDE SEQUENCE [LARGE SCALE GENOMIC DNA]</scope>
    <source>
        <strain evidence="10 11">DSM 21352</strain>
    </source>
</reference>
<organism evidence="10 11">
    <name type="scientific">Pseudacidovorax intermedius</name>
    <dbReference type="NCBI Taxonomy" id="433924"/>
    <lineage>
        <taxon>Bacteria</taxon>
        <taxon>Pseudomonadati</taxon>
        <taxon>Pseudomonadota</taxon>
        <taxon>Betaproteobacteria</taxon>
        <taxon>Burkholderiales</taxon>
        <taxon>Comamonadaceae</taxon>
        <taxon>Pseudacidovorax</taxon>
    </lineage>
</organism>
<evidence type="ECO:0000256" key="9">
    <source>
        <dbReference type="SAM" id="Phobius"/>
    </source>
</evidence>
<dbReference type="Proteomes" id="UP000255265">
    <property type="component" value="Unassembled WGS sequence"/>
</dbReference>
<dbReference type="CDD" id="cd06582">
    <property type="entry name" value="TM_PBP1_LivH_like"/>
    <property type="match status" value="1"/>
</dbReference>
<sequence>MSATDSTLAARRQAAAMPAAPAALEALPGRRRDLVPVLVILAFIAVALPVTGSLPTWVTLTVAALAMGMMLFIMASGLTLVFGLMDVMNLGHAAFVAVGAYTATLMVGPLQGLLQSASVWAGMAAVLAVIAVAMAVTALLGWVYERLFVKPVYGDHLKQILITIGAMIVMEQLVLVVFGANQMLLPLPEALRGSILLGDDVAIERYRLVAVGVGLAVFIGLTLVLGRTRIGLLIRAGVENRGMVEALGYRVRMVFVGVFVAGSALAGLGGVMWGFYREQFTVAIGAEVLVQMLIIVIIGGLGSVAGCFAGAMLVALTTNYVSFLLPDLALVSNILVMMAVLLWRPQGLYPVHKP</sequence>
<keyword evidence="4 9" id="KW-0812">Transmembrane</keyword>
<evidence type="ECO:0000256" key="2">
    <source>
        <dbReference type="ARBA" id="ARBA00022448"/>
    </source>
</evidence>
<dbReference type="PANTHER" id="PTHR11795">
    <property type="entry name" value="BRANCHED-CHAIN AMINO ACID TRANSPORT SYSTEM PERMEASE PROTEIN LIVH"/>
    <property type="match status" value="1"/>
</dbReference>
<feature type="transmembrane region" description="Helical" evidence="9">
    <location>
        <begin position="205"/>
        <end position="225"/>
    </location>
</feature>
<evidence type="ECO:0000256" key="6">
    <source>
        <dbReference type="ARBA" id="ARBA00022989"/>
    </source>
</evidence>
<feature type="transmembrane region" description="Helical" evidence="9">
    <location>
        <begin position="160"/>
        <end position="185"/>
    </location>
</feature>
<comment type="caution">
    <text evidence="10">The sequence shown here is derived from an EMBL/GenBank/DDBJ whole genome shotgun (WGS) entry which is preliminary data.</text>
</comment>
<dbReference type="InterPro" id="IPR052157">
    <property type="entry name" value="BCAA_transport_permease"/>
</dbReference>
<gene>
    <name evidence="10" type="ORF">DFR41_104142</name>
</gene>
<dbReference type="InterPro" id="IPR001851">
    <property type="entry name" value="ABC_transp_permease"/>
</dbReference>
<feature type="transmembrane region" description="Helical" evidence="9">
    <location>
        <begin position="94"/>
        <end position="114"/>
    </location>
</feature>
<dbReference type="PANTHER" id="PTHR11795:SF442">
    <property type="entry name" value="ABC TRANSPORTER ATP-BINDING PROTEIN"/>
    <property type="match status" value="1"/>
</dbReference>
<dbReference type="GO" id="GO:0006865">
    <property type="term" value="P:amino acid transport"/>
    <property type="evidence" value="ECO:0007669"/>
    <property type="project" value="UniProtKB-KW"/>
</dbReference>
<feature type="transmembrane region" description="Helical" evidence="9">
    <location>
        <begin position="120"/>
        <end position="144"/>
    </location>
</feature>
<feature type="transmembrane region" description="Helical" evidence="9">
    <location>
        <begin position="288"/>
        <end position="316"/>
    </location>
</feature>
<evidence type="ECO:0000256" key="1">
    <source>
        <dbReference type="ARBA" id="ARBA00004651"/>
    </source>
</evidence>
<feature type="transmembrane region" description="Helical" evidence="9">
    <location>
        <begin position="57"/>
        <end position="82"/>
    </location>
</feature>
<dbReference type="GO" id="GO:0022857">
    <property type="term" value="F:transmembrane transporter activity"/>
    <property type="evidence" value="ECO:0007669"/>
    <property type="project" value="InterPro"/>
</dbReference>
<protein>
    <submittedName>
        <fullName evidence="10">Branched-chain amino acid transport system permease protein</fullName>
    </submittedName>
</protein>
<keyword evidence="5" id="KW-0029">Amino-acid transport</keyword>
<evidence type="ECO:0000256" key="5">
    <source>
        <dbReference type="ARBA" id="ARBA00022970"/>
    </source>
</evidence>
<dbReference type="Pfam" id="PF02653">
    <property type="entry name" value="BPD_transp_2"/>
    <property type="match status" value="1"/>
</dbReference>
<proteinExistence type="inferred from homology"/>
<evidence type="ECO:0000313" key="10">
    <source>
        <dbReference type="EMBL" id="RDI25087.1"/>
    </source>
</evidence>
<feature type="transmembrane region" description="Helical" evidence="9">
    <location>
        <begin position="253"/>
        <end position="276"/>
    </location>
</feature>
<keyword evidence="6 9" id="KW-1133">Transmembrane helix</keyword>
<dbReference type="RefSeq" id="WP_244917738.1">
    <property type="nucleotide sequence ID" value="NZ_QQAV01000004.1"/>
</dbReference>
<keyword evidence="3" id="KW-1003">Cell membrane</keyword>
<comment type="subcellular location">
    <subcellularLocation>
        <location evidence="1">Cell membrane</location>
        <topology evidence="1">Multi-pass membrane protein</topology>
    </subcellularLocation>
</comment>
<evidence type="ECO:0000256" key="4">
    <source>
        <dbReference type="ARBA" id="ARBA00022692"/>
    </source>
</evidence>
<evidence type="ECO:0000256" key="7">
    <source>
        <dbReference type="ARBA" id="ARBA00023136"/>
    </source>
</evidence>
<keyword evidence="11" id="KW-1185">Reference proteome</keyword>
<dbReference type="EMBL" id="QQAV01000004">
    <property type="protein sequence ID" value="RDI25087.1"/>
    <property type="molecule type" value="Genomic_DNA"/>
</dbReference>
<keyword evidence="7 9" id="KW-0472">Membrane</keyword>
<feature type="transmembrane region" description="Helical" evidence="9">
    <location>
        <begin position="323"/>
        <end position="343"/>
    </location>
</feature>
<name>A0A370FFA4_9BURK</name>
<dbReference type="GO" id="GO:0005886">
    <property type="term" value="C:plasma membrane"/>
    <property type="evidence" value="ECO:0007669"/>
    <property type="project" value="UniProtKB-SubCell"/>
</dbReference>
<accession>A0A370FFA4</accession>
<evidence type="ECO:0000313" key="11">
    <source>
        <dbReference type="Proteomes" id="UP000255265"/>
    </source>
</evidence>
<evidence type="ECO:0000256" key="8">
    <source>
        <dbReference type="ARBA" id="ARBA00037998"/>
    </source>
</evidence>
<feature type="transmembrane region" description="Helical" evidence="9">
    <location>
        <begin position="34"/>
        <end position="51"/>
    </location>
</feature>
<comment type="similarity">
    <text evidence="8">Belongs to the binding-protein-dependent transport system permease family. LivHM subfamily.</text>
</comment>
<evidence type="ECO:0000256" key="3">
    <source>
        <dbReference type="ARBA" id="ARBA00022475"/>
    </source>
</evidence>
<dbReference type="AlphaFoldDB" id="A0A370FFA4"/>